<keyword evidence="10" id="KW-0418">Kinase</keyword>
<evidence type="ECO:0000256" key="2">
    <source>
        <dbReference type="ARBA" id="ARBA00007316"/>
    </source>
</evidence>
<dbReference type="Pfam" id="PF02706">
    <property type="entry name" value="Wzz"/>
    <property type="match status" value="1"/>
</dbReference>
<gene>
    <name evidence="20" type="ORF">PQO05_07775</name>
</gene>
<dbReference type="Pfam" id="PF13614">
    <property type="entry name" value="AAA_31"/>
    <property type="match status" value="1"/>
</dbReference>
<evidence type="ECO:0000256" key="1">
    <source>
        <dbReference type="ARBA" id="ARBA00004429"/>
    </source>
</evidence>
<comment type="similarity">
    <text evidence="2">Belongs to the CpsD/CapB family.</text>
</comment>
<evidence type="ECO:0000256" key="3">
    <source>
        <dbReference type="ARBA" id="ARBA00008883"/>
    </source>
</evidence>
<evidence type="ECO:0000256" key="8">
    <source>
        <dbReference type="ARBA" id="ARBA00022692"/>
    </source>
</evidence>
<evidence type="ECO:0000313" key="21">
    <source>
        <dbReference type="Proteomes" id="UP001216139"/>
    </source>
</evidence>
<protein>
    <recommendedName>
        <fullName evidence="4">non-specific protein-tyrosine kinase</fullName>
        <ecNumber evidence="4">2.7.10.2</ecNumber>
    </recommendedName>
</protein>
<comment type="subcellular location">
    <subcellularLocation>
        <location evidence="1">Cell inner membrane</location>
        <topology evidence="1">Multi-pass membrane protein</topology>
    </subcellularLocation>
</comment>
<dbReference type="SUPFAM" id="SSF52540">
    <property type="entry name" value="P-loop containing nucleoside triphosphate hydrolases"/>
    <property type="match status" value="1"/>
</dbReference>
<comment type="catalytic activity">
    <reaction evidence="15">
        <text>L-tyrosyl-[protein] + ATP = O-phospho-L-tyrosyl-[protein] + ADP + H(+)</text>
        <dbReference type="Rhea" id="RHEA:10596"/>
        <dbReference type="Rhea" id="RHEA-COMP:10136"/>
        <dbReference type="Rhea" id="RHEA-COMP:20101"/>
        <dbReference type="ChEBI" id="CHEBI:15378"/>
        <dbReference type="ChEBI" id="CHEBI:30616"/>
        <dbReference type="ChEBI" id="CHEBI:46858"/>
        <dbReference type="ChEBI" id="CHEBI:61978"/>
        <dbReference type="ChEBI" id="CHEBI:456216"/>
        <dbReference type="EC" id="2.7.10.2"/>
    </reaction>
</comment>
<keyword evidence="9" id="KW-0547">Nucleotide-binding</keyword>
<dbReference type="InterPro" id="IPR027417">
    <property type="entry name" value="P-loop_NTPase"/>
</dbReference>
<dbReference type="Proteomes" id="UP001216139">
    <property type="component" value="Chromosome"/>
</dbReference>
<dbReference type="InterPro" id="IPR032807">
    <property type="entry name" value="GNVR"/>
</dbReference>
<keyword evidence="5" id="KW-1003">Cell membrane</keyword>
<dbReference type="InterPro" id="IPR050445">
    <property type="entry name" value="Bact_polysacc_biosynth/exp"/>
</dbReference>
<keyword evidence="12 16" id="KW-1133">Transmembrane helix</keyword>
<evidence type="ECO:0000259" key="17">
    <source>
        <dbReference type="Pfam" id="PF02706"/>
    </source>
</evidence>
<feature type="domain" description="Tyrosine-protein kinase G-rich" evidence="19">
    <location>
        <begin position="431"/>
        <end position="508"/>
    </location>
</feature>
<feature type="transmembrane region" description="Helical" evidence="16">
    <location>
        <begin position="488"/>
        <end position="507"/>
    </location>
</feature>
<evidence type="ECO:0000256" key="12">
    <source>
        <dbReference type="ARBA" id="ARBA00022989"/>
    </source>
</evidence>
<evidence type="ECO:0000256" key="10">
    <source>
        <dbReference type="ARBA" id="ARBA00022777"/>
    </source>
</evidence>
<name>A0ABY7TC91_9SPHI</name>
<dbReference type="EC" id="2.7.10.2" evidence="4"/>
<organism evidence="20 21">
    <name type="scientific">Mucilaginibacter jinjuensis</name>
    <dbReference type="NCBI Taxonomy" id="1176721"/>
    <lineage>
        <taxon>Bacteria</taxon>
        <taxon>Pseudomonadati</taxon>
        <taxon>Bacteroidota</taxon>
        <taxon>Sphingobacteriia</taxon>
        <taxon>Sphingobacteriales</taxon>
        <taxon>Sphingobacteriaceae</taxon>
        <taxon>Mucilaginibacter</taxon>
    </lineage>
</organism>
<dbReference type="Gene3D" id="3.40.50.300">
    <property type="entry name" value="P-loop containing nucleotide triphosphate hydrolases"/>
    <property type="match status" value="1"/>
</dbReference>
<evidence type="ECO:0000313" key="20">
    <source>
        <dbReference type="EMBL" id="WCT13828.1"/>
    </source>
</evidence>
<evidence type="ECO:0000259" key="19">
    <source>
        <dbReference type="Pfam" id="PF13807"/>
    </source>
</evidence>
<reference evidence="20 21" key="1">
    <citation type="submission" date="2023-02" db="EMBL/GenBank/DDBJ databases">
        <title>Genome sequence of Mucilaginibacter jinjuensis strain KACC 16571.</title>
        <authorList>
            <person name="Kim S."/>
            <person name="Heo J."/>
            <person name="Kwon S.-W."/>
        </authorList>
    </citation>
    <scope>NUCLEOTIDE SEQUENCE [LARGE SCALE GENOMIC DNA]</scope>
    <source>
        <strain evidence="20 21">KACC 16571</strain>
    </source>
</reference>
<evidence type="ECO:0000256" key="6">
    <source>
        <dbReference type="ARBA" id="ARBA00022519"/>
    </source>
</evidence>
<dbReference type="CDD" id="cd05387">
    <property type="entry name" value="BY-kinase"/>
    <property type="match status" value="1"/>
</dbReference>
<evidence type="ECO:0000256" key="11">
    <source>
        <dbReference type="ARBA" id="ARBA00022840"/>
    </source>
</evidence>
<evidence type="ECO:0000256" key="14">
    <source>
        <dbReference type="ARBA" id="ARBA00023137"/>
    </source>
</evidence>
<dbReference type="InterPro" id="IPR025669">
    <property type="entry name" value="AAA_dom"/>
</dbReference>
<keyword evidence="8 16" id="KW-0812">Transmembrane</keyword>
<dbReference type="NCBIfam" id="TIGR01007">
    <property type="entry name" value="eps_fam"/>
    <property type="match status" value="1"/>
</dbReference>
<sequence length="787" mass="88724">MNTSSEISEEFFNDKIDSRVNFKDVVHRYLKYWRWFTLSIIVAIAVGFLFAKLQVPEYKIDIAILIKDKQSNGDKDLLDQLNLNSSDKIIDNEIQILKTNMLMEKVISALDLGNTYVIENNFTKYTLYNKYCPFKIKLLSPSSQISTKKWIVRYINPKEIEFDGKVIPFNHPVQTAAGLIIATPNNVAVKIYQPIHVIFGTVEGTAQNYISKLVITPASKLATVLFISMEDEIPERGKDILTRLVDEYNQMSIDDKNKTTSNTLNFIESRLSVVASELNSVEKNVANYKSSNNIVDISSQSSIFLANVQTNDAQITKIDLEIGALKNLESYLKSGTNDLSKLPSMLGVDDPTLLGLVTQLAQALTEKEGRLRTIPETNPIVNSINDQIQSLKSTILKTVVNVNSGLIDSKRQLQNKNASYNSLIKGVPSKEKGLIDVMRDRDIKNNLFTFLLQKREETQISLASTVSDSKTIDKAKSSGMFFKPAKNIIYITFFFIGLLIPFFIIYLKDSLNSTVRRRQDIEGVTRIPIIAQLGYSKEPNTMVVINQPRSMISEQIRALRTNLDFILPGVKRRNLLFTSSISGEGKSFVCLNLGASLASTGKKVVVLELDLRKPRFHVSLGLENDKGLSGYLIGRDELKDIIKIYPEQPNLSIISSGAIPPNPAELLLNGRIESLLDKLNEEFDYVLMDAPPIGLLTDAQILSKHADATLFVIRHSYTHKDSVNLLEEFRKKGFFKNLNIVFNSINTDKNGYGYGYGYGYGDSYGYGYYVENNDLKKNWFSWLKNRN</sequence>
<evidence type="ECO:0000256" key="7">
    <source>
        <dbReference type="ARBA" id="ARBA00022679"/>
    </source>
</evidence>
<proteinExistence type="inferred from homology"/>
<feature type="transmembrane region" description="Helical" evidence="16">
    <location>
        <begin position="32"/>
        <end position="51"/>
    </location>
</feature>
<evidence type="ECO:0000256" key="9">
    <source>
        <dbReference type="ARBA" id="ARBA00022741"/>
    </source>
</evidence>
<keyword evidence="13 16" id="KW-0472">Membrane</keyword>
<dbReference type="PANTHER" id="PTHR32309:SF13">
    <property type="entry name" value="FERRIC ENTEROBACTIN TRANSPORT PROTEIN FEPE"/>
    <property type="match status" value="1"/>
</dbReference>
<accession>A0ABY7TC91</accession>
<keyword evidence="21" id="KW-1185">Reference proteome</keyword>
<dbReference type="Pfam" id="PF13807">
    <property type="entry name" value="GNVR"/>
    <property type="match status" value="1"/>
</dbReference>
<comment type="similarity">
    <text evidence="3">Belongs to the etk/wzc family.</text>
</comment>
<feature type="domain" description="Polysaccharide chain length determinant N-terminal" evidence="17">
    <location>
        <begin position="23"/>
        <end position="110"/>
    </location>
</feature>
<dbReference type="GO" id="GO:0004715">
    <property type="term" value="F:non-membrane spanning protein tyrosine kinase activity"/>
    <property type="evidence" value="ECO:0007669"/>
    <property type="project" value="UniProtKB-EC"/>
</dbReference>
<keyword evidence="6" id="KW-0997">Cell inner membrane</keyword>
<keyword evidence="11" id="KW-0067">ATP-binding</keyword>
<keyword evidence="14" id="KW-0829">Tyrosine-protein kinase</keyword>
<evidence type="ECO:0000256" key="16">
    <source>
        <dbReference type="SAM" id="Phobius"/>
    </source>
</evidence>
<evidence type="ECO:0000259" key="18">
    <source>
        <dbReference type="Pfam" id="PF13614"/>
    </source>
</evidence>
<evidence type="ECO:0000256" key="5">
    <source>
        <dbReference type="ARBA" id="ARBA00022475"/>
    </source>
</evidence>
<dbReference type="InterPro" id="IPR005702">
    <property type="entry name" value="Wzc-like_C"/>
</dbReference>
<dbReference type="RefSeq" id="WP_273632132.1">
    <property type="nucleotide sequence ID" value="NZ_CP117167.1"/>
</dbReference>
<keyword evidence="7 20" id="KW-0808">Transferase</keyword>
<dbReference type="EMBL" id="CP117167">
    <property type="protein sequence ID" value="WCT13828.1"/>
    <property type="molecule type" value="Genomic_DNA"/>
</dbReference>
<evidence type="ECO:0000256" key="4">
    <source>
        <dbReference type="ARBA" id="ARBA00011903"/>
    </source>
</evidence>
<dbReference type="PANTHER" id="PTHR32309">
    <property type="entry name" value="TYROSINE-PROTEIN KINASE"/>
    <property type="match status" value="1"/>
</dbReference>
<evidence type="ECO:0000256" key="13">
    <source>
        <dbReference type="ARBA" id="ARBA00023136"/>
    </source>
</evidence>
<dbReference type="InterPro" id="IPR003856">
    <property type="entry name" value="LPS_length_determ_N"/>
</dbReference>
<feature type="domain" description="AAA" evidence="18">
    <location>
        <begin position="583"/>
        <end position="717"/>
    </location>
</feature>
<evidence type="ECO:0000256" key="15">
    <source>
        <dbReference type="ARBA" id="ARBA00051245"/>
    </source>
</evidence>